<dbReference type="GO" id="GO:0046677">
    <property type="term" value="P:response to antibiotic"/>
    <property type="evidence" value="ECO:0007669"/>
    <property type="project" value="UniProtKB-KW"/>
</dbReference>
<dbReference type="InterPro" id="IPR027417">
    <property type="entry name" value="P-loop_NTPase"/>
</dbReference>
<dbReference type="STRING" id="1229780.BN381_350023"/>
<dbReference type="GO" id="GO:0005886">
    <property type="term" value="C:plasma membrane"/>
    <property type="evidence" value="ECO:0007669"/>
    <property type="project" value="UniProtKB-SubCell"/>
</dbReference>
<evidence type="ECO:0000256" key="5">
    <source>
        <dbReference type="ARBA" id="ARBA00022840"/>
    </source>
</evidence>
<comment type="similarity">
    <text evidence="9">Belongs to the ABC transporter superfamily. Drug exporter-1 (DrugE1) (TC 3.A.1.105) family.</text>
</comment>
<dbReference type="Pfam" id="PF13732">
    <property type="entry name" value="DrrA1-3_C"/>
    <property type="match status" value="1"/>
</dbReference>
<comment type="caution">
    <text evidence="11">The sequence shown here is derived from an EMBL/GenBank/DDBJ whole genome shotgun (WGS) entry which is preliminary data.</text>
</comment>
<keyword evidence="6" id="KW-1278">Translocase</keyword>
<dbReference type="GO" id="GO:0016887">
    <property type="term" value="F:ATP hydrolysis activity"/>
    <property type="evidence" value="ECO:0007669"/>
    <property type="project" value="InterPro"/>
</dbReference>
<dbReference type="GO" id="GO:0005524">
    <property type="term" value="F:ATP binding"/>
    <property type="evidence" value="ECO:0007669"/>
    <property type="project" value="UniProtKB-KW"/>
</dbReference>
<sequence>MTAIIEATGLRKTYGDTHAMDGLDLVAQSGCLTALLGPNGAGKTTLISAVATLVKPDAGTLLVGGIDAVAHPQQVRPILGLAGQYASVEPAMTGRENIVHVGRLFGLSRSEAKSAAADVLAKLGLTDAADRLVRTYSGGMRRRLDLGASLVGSPRLLLLDEPTTGLDPGSRLELWDAIRELVAGGTDVLLTTQYLEEADHLARDVIIIDHGKVIASGTPNELKSRAGRDVIEIHPARPEDLAAVAAIVGSIIDHDVNTDGNARQVTATVDEAAQFAAVVRAVNDSGIELDDIAKRRPTLDEVFLEMTGRPAADDTTTTHEGAAA</sequence>
<dbReference type="eggNOG" id="COG1131">
    <property type="taxonomic scope" value="Bacteria"/>
</dbReference>
<dbReference type="EMBL" id="CANL01000029">
    <property type="protein sequence ID" value="CCM64163.1"/>
    <property type="molecule type" value="Genomic_DNA"/>
</dbReference>
<dbReference type="OrthoDB" id="9804819at2"/>
<dbReference type="GO" id="GO:0043215">
    <property type="term" value="P:daunorubicin transport"/>
    <property type="evidence" value="ECO:0007669"/>
    <property type="project" value="InterPro"/>
</dbReference>
<accession>R4Z0B1</accession>
<comment type="subcellular location">
    <subcellularLocation>
        <location evidence="1">Cell membrane</location>
        <topology evidence="1">Peripheral membrane protein</topology>
        <orientation evidence="1">Cytoplasmic side</orientation>
    </subcellularLocation>
</comment>
<dbReference type="GO" id="GO:1900753">
    <property type="term" value="P:doxorubicin transport"/>
    <property type="evidence" value="ECO:0007669"/>
    <property type="project" value="InterPro"/>
</dbReference>
<evidence type="ECO:0000256" key="7">
    <source>
        <dbReference type="ARBA" id="ARBA00023136"/>
    </source>
</evidence>
<keyword evidence="8" id="KW-0046">Antibiotic resistance</keyword>
<evidence type="ECO:0000313" key="12">
    <source>
        <dbReference type="Proteomes" id="UP000018291"/>
    </source>
</evidence>
<dbReference type="SMART" id="SM00382">
    <property type="entry name" value="AAA"/>
    <property type="match status" value="1"/>
</dbReference>
<dbReference type="InterPro" id="IPR017871">
    <property type="entry name" value="ABC_transporter-like_CS"/>
</dbReference>
<dbReference type="RefSeq" id="WP_012227852.1">
    <property type="nucleotide sequence ID" value="NZ_HG422565.1"/>
</dbReference>
<reference evidence="11 12" key="1">
    <citation type="journal article" date="2013" name="ISME J.">
        <title>Metabolic model for the filamentous 'Candidatus Microthrix parvicella' based on genomic and metagenomic analyses.</title>
        <authorList>
            <person name="Jon McIlroy S."/>
            <person name="Kristiansen R."/>
            <person name="Albertsen M."/>
            <person name="Michael Karst S."/>
            <person name="Rossetti S."/>
            <person name="Lund Nielsen J."/>
            <person name="Tandoi V."/>
            <person name="James Seviour R."/>
            <person name="Nielsen P.H."/>
        </authorList>
    </citation>
    <scope>NUCLEOTIDE SEQUENCE [LARGE SCALE GENOMIC DNA]</scope>
    <source>
        <strain evidence="11 12">RN1</strain>
    </source>
</reference>
<dbReference type="InterPro" id="IPR050763">
    <property type="entry name" value="ABC_transporter_ATP-binding"/>
</dbReference>
<keyword evidence="4" id="KW-0547">Nucleotide-binding</keyword>
<evidence type="ECO:0000259" key="10">
    <source>
        <dbReference type="PROSITE" id="PS50893"/>
    </source>
</evidence>
<dbReference type="SUPFAM" id="SSF52540">
    <property type="entry name" value="P-loop containing nucleoside triphosphate hydrolases"/>
    <property type="match status" value="1"/>
</dbReference>
<protein>
    <submittedName>
        <fullName evidence="11">DynT5</fullName>
    </submittedName>
</protein>
<evidence type="ECO:0000256" key="4">
    <source>
        <dbReference type="ARBA" id="ARBA00022741"/>
    </source>
</evidence>
<keyword evidence="12" id="KW-1185">Reference proteome</keyword>
<feature type="domain" description="ABC transporter" evidence="10">
    <location>
        <begin position="5"/>
        <end position="235"/>
    </location>
</feature>
<proteinExistence type="inferred from homology"/>
<dbReference type="Gene3D" id="3.40.50.300">
    <property type="entry name" value="P-loop containing nucleotide triphosphate hydrolases"/>
    <property type="match status" value="1"/>
</dbReference>
<evidence type="ECO:0000313" key="11">
    <source>
        <dbReference type="EMBL" id="CCM64163.1"/>
    </source>
</evidence>
<dbReference type="PROSITE" id="PS50893">
    <property type="entry name" value="ABC_TRANSPORTER_2"/>
    <property type="match status" value="1"/>
</dbReference>
<evidence type="ECO:0000256" key="1">
    <source>
        <dbReference type="ARBA" id="ARBA00004413"/>
    </source>
</evidence>
<evidence type="ECO:0000256" key="9">
    <source>
        <dbReference type="ARBA" id="ARBA00049985"/>
    </source>
</evidence>
<dbReference type="InterPro" id="IPR003439">
    <property type="entry name" value="ABC_transporter-like_ATP-bd"/>
</dbReference>
<evidence type="ECO:0000256" key="8">
    <source>
        <dbReference type="ARBA" id="ARBA00023251"/>
    </source>
</evidence>
<dbReference type="PANTHER" id="PTHR42711">
    <property type="entry name" value="ABC TRANSPORTER ATP-BINDING PROTEIN"/>
    <property type="match status" value="1"/>
</dbReference>
<dbReference type="InterPro" id="IPR005894">
    <property type="entry name" value="DrrA"/>
</dbReference>
<evidence type="ECO:0000256" key="2">
    <source>
        <dbReference type="ARBA" id="ARBA00022448"/>
    </source>
</evidence>
<dbReference type="PROSITE" id="PS00211">
    <property type="entry name" value="ABC_TRANSPORTER_1"/>
    <property type="match status" value="1"/>
</dbReference>
<dbReference type="Pfam" id="PF00005">
    <property type="entry name" value="ABC_tran"/>
    <property type="match status" value="1"/>
</dbReference>
<organism evidence="11 12">
    <name type="scientific">Candidatus Neomicrothrix parvicella RN1</name>
    <dbReference type="NCBI Taxonomy" id="1229780"/>
    <lineage>
        <taxon>Bacteria</taxon>
        <taxon>Bacillati</taxon>
        <taxon>Actinomycetota</taxon>
        <taxon>Acidimicrobiia</taxon>
        <taxon>Acidimicrobiales</taxon>
        <taxon>Microthrixaceae</taxon>
        <taxon>Candidatus Neomicrothrix</taxon>
    </lineage>
</organism>
<evidence type="ECO:0000256" key="3">
    <source>
        <dbReference type="ARBA" id="ARBA00022475"/>
    </source>
</evidence>
<keyword evidence="7" id="KW-0472">Membrane</keyword>
<evidence type="ECO:0000256" key="6">
    <source>
        <dbReference type="ARBA" id="ARBA00022967"/>
    </source>
</evidence>
<dbReference type="AlphaFoldDB" id="R4Z0B1"/>
<dbReference type="InterPro" id="IPR025302">
    <property type="entry name" value="DrrA1/2-like_C"/>
</dbReference>
<keyword evidence="2" id="KW-0813">Transport</keyword>
<dbReference type="Proteomes" id="UP000018291">
    <property type="component" value="Unassembled WGS sequence"/>
</dbReference>
<dbReference type="InterPro" id="IPR003593">
    <property type="entry name" value="AAA+_ATPase"/>
</dbReference>
<keyword evidence="3" id="KW-1003">Cell membrane</keyword>
<name>R4Z0B1_9ACTN</name>
<dbReference type="NCBIfam" id="TIGR01188">
    <property type="entry name" value="drrA"/>
    <property type="match status" value="1"/>
</dbReference>
<gene>
    <name evidence="11" type="ORF">BN381_350023</name>
</gene>
<dbReference type="HOGENOM" id="CLU_000604_1_2_11"/>
<dbReference type="PANTHER" id="PTHR42711:SF19">
    <property type="entry name" value="DOXORUBICIN RESISTANCE ATP-BINDING PROTEIN DRRA"/>
    <property type="match status" value="1"/>
</dbReference>
<keyword evidence="5" id="KW-0067">ATP-binding</keyword>